<sequence length="270" mass="29096">MQSISVFTHSYFPASLDQTERNSAIGTPRLVTGRQRSASAPPAGRREIPSIIYRFRRDEAASAYSSSVPDLRDTPQHPALAAIRHQMPTICTAGQALQWKPVPGVAETLSAVAHYARTASAEEKDAAGALLDRYLKAATGHRVDDIALFKTAIDRTLRGESPAEVLGELAESSLKLPHFNIRVDGLEEPPAKHFDSVLPSFAAGSYDHGPLGRTLLLEGGRARFAGPSQAQRVDKLREVIFALPNPPLSGEPLDGMADIFQALMALGIDI</sequence>
<name>A0A261UM54_9BORD</name>
<dbReference type="EMBL" id="NEVS01000004">
    <property type="protein sequence ID" value="OZI62617.1"/>
    <property type="molecule type" value="Genomic_DNA"/>
</dbReference>
<keyword evidence="2" id="KW-1185">Reference proteome</keyword>
<gene>
    <name evidence="1" type="ORF">CAL28_26075</name>
</gene>
<dbReference type="Proteomes" id="UP000215767">
    <property type="component" value="Unassembled WGS sequence"/>
</dbReference>
<organism evidence="1 2">
    <name type="scientific">Bordetella genomosp. 11</name>
    <dbReference type="NCBI Taxonomy" id="1416808"/>
    <lineage>
        <taxon>Bacteria</taxon>
        <taxon>Pseudomonadati</taxon>
        <taxon>Pseudomonadota</taxon>
        <taxon>Betaproteobacteria</taxon>
        <taxon>Burkholderiales</taxon>
        <taxon>Alcaligenaceae</taxon>
        <taxon>Bordetella</taxon>
    </lineage>
</organism>
<dbReference type="OrthoDB" id="8939735at2"/>
<reference evidence="2" key="1">
    <citation type="submission" date="2017-05" db="EMBL/GenBank/DDBJ databases">
        <title>Complete and WGS of Bordetella genogroups.</title>
        <authorList>
            <person name="Spilker T."/>
            <person name="Lipuma J."/>
        </authorList>
    </citation>
    <scope>NUCLEOTIDE SEQUENCE [LARGE SCALE GENOMIC DNA]</scope>
    <source>
        <strain evidence="2">AU8856</strain>
    </source>
</reference>
<dbReference type="RefSeq" id="WP_094843990.1">
    <property type="nucleotide sequence ID" value="NZ_NEVS01000004.1"/>
</dbReference>
<dbReference type="AlphaFoldDB" id="A0A261UM54"/>
<accession>A0A261UM54</accession>
<evidence type="ECO:0000313" key="2">
    <source>
        <dbReference type="Proteomes" id="UP000215767"/>
    </source>
</evidence>
<evidence type="ECO:0000313" key="1">
    <source>
        <dbReference type="EMBL" id="OZI62617.1"/>
    </source>
</evidence>
<proteinExistence type="predicted"/>
<protein>
    <submittedName>
        <fullName evidence="1">Uncharacterized protein</fullName>
    </submittedName>
</protein>
<comment type="caution">
    <text evidence="1">The sequence shown here is derived from an EMBL/GenBank/DDBJ whole genome shotgun (WGS) entry which is preliminary data.</text>
</comment>